<proteinExistence type="predicted"/>
<dbReference type="PROSITE" id="PS50977">
    <property type="entry name" value="HTH_TETR_2"/>
    <property type="match status" value="1"/>
</dbReference>
<organism evidence="4 5">
    <name type="scientific">Lawsonibacter hominis</name>
    <dbReference type="NCBI Taxonomy" id="2763053"/>
    <lineage>
        <taxon>Bacteria</taxon>
        <taxon>Bacillati</taxon>
        <taxon>Bacillota</taxon>
        <taxon>Clostridia</taxon>
        <taxon>Eubacteriales</taxon>
        <taxon>Oscillospiraceae</taxon>
        <taxon>Lawsonibacter</taxon>
    </lineage>
</organism>
<dbReference type="Proteomes" id="UP000661435">
    <property type="component" value="Unassembled WGS sequence"/>
</dbReference>
<feature type="DNA-binding region" description="H-T-H motif" evidence="2">
    <location>
        <begin position="37"/>
        <end position="56"/>
    </location>
</feature>
<dbReference type="EMBL" id="JACOPP010000004">
    <property type="protein sequence ID" value="MBC5733046.1"/>
    <property type="molecule type" value="Genomic_DNA"/>
</dbReference>
<dbReference type="Pfam" id="PF00440">
    <property type="entry name" value="TetR_N"/>
    <property type="match status" value="1"/>
</dbReference>
<accession>A0A8J6J5F1</accession>
<protein>
    <submittedName>
        <fullName evidence="4">Helix-turn-helix transcriptional regulator</fullName>
    </submittedName>
</protein>
<keyword evidence="1 2" id="KW-0238">DNA-binding</keyword>
<dbReference type="SUPFAM" id="SSF46689">
    <property type="entry name" value="Homeodomain-like"/>
    <property type="match status" value="1"/>
</dbReference>
<keyword evidence="5" id="KW-1185">Reference proteome</keyword>
<dbReference type="InterPro" id="IPR009057">
    <property type="entry name" value="Homeodomain-like_sf"/>
</dbReference>
<comment type="caution">
    <text evidence="4">The sequence shown here is derived from an EMBL/GenBank/DDBJ whole genome shotgun (WGS) entry which is preliminary data.</text>
</comment>
<dbReference type="GO" id="GO:0003677">
    <property type="term" value="F:DNA binding"/>
    <property type="evidence" value="ECO:0007669"/>
    <property type="project" value="UniProtKB-UniRule"/>
</dbReference>
<dbReference type="AlphaFoldDB" id="A0A8J6J5F1"/>
<feature type="domain" description="HTH tetR-type" evidence="3">
    <location>
        <begin position="14"/>
        <end position="74"/>
    </location>
</feature>
<evidence type="ECO:0000259" key="3">
    <source>
        <dbReference type="PROSITE" id="PS50977"/>
    </source>
</evidence>
<evidence type="ECO:0000256" key="1">
    <source>
        <dbReference type="ARBA" id="ARBA00023125"/>
    </source>
</evidence>
<evidence type="ECO:0000313" key="5">
    <source>
        <dbReference type="Proteomes" id="UP000661435"/>
    </source>
</evidence>
<evidence type="ECO:0000313" key="4">
    <source>
        <dbReference type="EMBL" id="MBC5733046.1"/>
    </source>
</evidence>
<name>A0A8J6J5F1_9FIRM</name>
<dbReference type="InterPro" id="IPR001647">
    <property type="entry name" value="HTH_TetR"/>
</dbReference>
<reference evidence="4" key="1">
    <citation type="submission" date="2020-08" db="EMBL/GenBank/DDBJ databases">
        <title>Genome public.</title>
        <authorList>
            <person name="Liu C."/>
            <person name="Sun Q."/>
        </authorList>
    </citation>
    <scope>NUCLEOTIDE SEQUENCE</scope>
    <source>
        <strain evidence="4">NSJ-51</strain>
    </source>
</reference>
<dbReference type="Gene3D" id="1.10.357.10">
    <property type="entry name" value="Tetracycline Repressor, domain 2"/>
    <property type="match status" value="1"/>
</dbReference>
<sequence length="243" mass="27556">MKGVIGVAITSASLAAKKRILTACVRLFLEKGYNRTTVAEIVRDADVSVSTFQNIFRAKDGVLIELIEFMFGNQFGAARKIVGERIPPVYVYAVETAIQLTLTELNENLRDIYLEAYTQSEAVEYIHQHTALELASIFGSRLPGYTESDFYELEIGSAGIMRGYMARRCDMYFPLERKLRRFLVMSMSAYSVPGDEQQKVLEFIAGLDIRKISEQVMQELFRMLAMHFEFSLDDVKAEQGGRV</sequence>
<evidence type="ECO:0000256" key="2">
    <source>
        <dbReference type="PROSITE-ProRule" id="PRU00335"/>
    </source>
</evidence>
<gene>
    <name evidence="4" type="ORF">H8S57_04800</name>
</gene>